<protein>
    <submittedName>
        <fullName evidence="1">Uncharacterized protein</fullName>
    </submittedName>
</protein>
<dbReference type="AlphaFoldDB" id="A0A8J7TN22"/>
<gene>
    <name evidence="1" type="ORF">J0M35_13475</name>
</gene>
<dbReference type="EMBL" id="JAFLCK010000019">
    <property type="protein sequence ID" value="MBN8661370.1"/>
    <property type="molecule type" value="Genomic_DNA"/>
</dbReference>
<accession>A0A8J7TN22</accession>
<evidence type="ECO:0000313" key="2">
    <source>
        <dbReference type="Proteomes" id="UP000664277"/>
    </source>
</evidence>
<proteinExistence type="predicted"/>
<organism evidence="1 2">
    <name type="scientific">Candidatus Obscuribacter phosphatis</name>
    <dbReference type="NCBI Taxonomy" id="1906157"/>
    <lineage>
        <taxon>Bacteria</taxon>
        <taxon>Bacillati</taxon>
        <taxon>Candidatus Melainabacteria</taxon>
        <taxon>Candidatus Obscuribacterales</taxon>
        <taxon>Candidatus Obscuribacteraceae</taxon>
        <taxon>Candidatus Obscuribacter</taxon>
    </lineage>
</organism>
<name>A0A8J7TN22_9BACT</name>
<comment type="caution">
    <text evidence="1">The sequence shown here is derived from an EMBL/GenBank/DDBJ whole genome shotgun (WGS) entry which is preliminary data.</text>
</comment>
<reference evidence="1" key="1">
    <citation type="submission" date="2021-02" db="EMBL/GenBank/DDBJ databases">
        <title>Genome-Resolved Metagenomics of a Microbial Community Performing Photosynthetic Biological Nutrient Removal.</title>
        <authorList>
            <person name="Mcdaniel E.A."/>
        </authorList>
    </citation>
    <scope>NUCLEOTIDE SEQUENCE</scope>
    <source>
        <strain evidence="1">UWPOB_OBS1</strain>
    </source>
</reference>
<dbReference type="Proteomes" id="UP000664277">
    <property type="component" value="Unassembled WGS sequence"/>
</dbReference>
<evidence type="ECO:0000313" key="1">
    <source>
        <dbReference type="EMBL" id="MBN8661370.1"/>
    </source>
</evidence>
<sequence length="95" mass="10862">MPNSYTPIEALLQDLCQAADKGDCLQVETIYNQALSQARTAFGEERAPLCLLLMCKSIWFHKHGQFDLAEAFNRRLRDILRNNHFALPAQEEKAL</sequence>